<evidence type="ECO:0000313" key="6">
    <source>
        <dbReference type="Proteomes" id="UP000075604"/>
    </source>
</evidence>
<sequence length="113" mass="11923">MHESSIARQLLSAALDRAVAEGATRVLSVRGWVAEAEALSPESLSLHFAAHARGTPAEGARLDLRLLRVEARCLSCGGTYAPDHHVLLCPRCGGDQATLLGRLGLGLDALEVE</sequence>
<feature type="binding site" evidence="4">
    <location>
        <position position="76"/>
    </location>
    <ligand>
        <name>Zn(2+)</name>
        <dbReference type="ChEBI" id="CHEBI:29105"/>
    </ligand>
</feature>
<dbReference type="PANTHER" id="PTHR34535:SF3">
    <property type="entry name" value="HYDROGENASE MATURATION FACTOR HYPA"/>
    <property type="match status" value="1"/>
</dbReference>
<evidence type="ECO:0000256" key="1">
    <source>
        <dbReference type="ARBA" id="ARBA00022596"/>
    </source>
</evidence>
<feature type="binding site" evidence="4">
    <location>
        <position position="89"/>
    </location>
    <ligand>
        <name>Zn(2+)</name>
        <dbReference type="ChEBI" id="CHEBI:29105"/>
    </ligand>
</feature>
<proteinExistence type="inferred from homology"/>
<feature type="binding site" evidence="4">
    <location>
        <position position="92"/>
    </location>
    <ligand>
        <name>Zn(2+)</name>
        <dbReference type="ChEBI" id="CHEBI:29105"/>
    </ligand>
</feature>
<dbReference type="GO" id="GO:0008270">
    <property type="term" value="F:zinc ion binding"/>
    <property type="evidence" value="ECO:0007669"/>
    <property type="project" value="UniProtKB-UniRule"/>
</dbReference>
<gene>
    <name evidence="4" type="primary">hypA</name>
    <name evidence="5" type="ORF">BE04_01495</name>
</gene>
<dbReference type="HAMAP" id="MF_00213">
    <property type="entry name" value="HypA_HybF"/>
    <property type="match status" value="1"/>
</dbReference>
<dbReference type="Gene3D" id="3.30.2320.80">
    <property type="match status" value="1"/>
</dbReference>
<reference evidence="5 6" key="1">
    <citation type="submission" date="2014-02" db="EMBL/GenBank/DDBJ databases">
        <title>The small core and large imbalanced accessory genome model reveals a collaborative survival strategy of Sorangium cellulosum strains in nature.</title>
        <authorList>
            <person name="Han K."/>
            <person name="Peng R."/>
            <person name="Blom J."/>
            <person name="Li Y.-Z."/>
        </authorList>
    </citation>
    <scope>NUCLEOTIDE SEQUENCE [LARGE SCALE GENOMIC DNA]</scope>
    <source>
        <strain evidence="5 6">So0157-18</strain>
    </source>
</reference>
<accession>A0A150NZH6</accession>
<dbReference type="InterPro" id="IPR000688">
    <property type="entry name" value="HypA/HybF"/>
</dbReference>
<keyword evidence="2 4" id="KW-0479">Metal-binding</keyword>
<dbReference type="Pfam" id="PF01155">
    <property type="entry name" value="HypA"/>
    <property type="match status" value="1"/>
</dbReference>
<organism evidence="5 6">
    <name type="scientific">Sorangium cellulosum</name>
    <name type="common">Polyangium cellulosum</name>
    <dbReference type="NCBI Taxonomy" id="56"/>
    <lineage>
        <taxon>Bacteria</taxon>
        <taxon>Pseudomonadati</taxon>
        <taxon>Myxococcota</taxon>
        <taxon>Polyangia</taxon>
        <taxon>Polyangiales</taxon>
        <taxon>Polyangiaceae</taxon>
        <taxon>Sorangium</taxon>
    </lineage>
</organism>
<protein>
    <recommendedName>
        <fullName evidence="4">Hydrogenase maturation factor HypA</fullName>
    </recommendedName>
</protein>
<feature type="binding site" evidence="4">
    <location>
        <position position="2"/>
    </location>
    <ligand>
        <name>Ni(2+)</name>
        <dbReference type="ChEBI" id="CHEBI:49786"/>
    </ligand>
</feature>
<dbReference type="Proteomes" id="UP000075604">
    <property type="component" value="Unassembled WGS sequence"/>
</dbReference>
<comment type="similarity">
    <text evidence="4">Belongs to the HypA/HybF family.</text>
</comment>
<evidence type="ECO:0000256" key="2">
    <source>
        <dbReference type="ARBA" id="ARBA00022723"/>
    </source>
</evidence>
<comment type="caution">
    <text evidence="5">The sequence shown here is derived from an EMBL/GenBank/DDBJ whole genome shotgun (WGS) entry which is preliminary data.</text>
</comment>
<evidence type="ECO:0000256" key="4">
    <source>
        <dbReference type="HAMAP-Rule" id="MF_00213"/>
    </source>
</evidence>
<dbReference type="GO" id="GO:0016151">
    <property type="term" value="F:nickel cation binding"/>
    <property type="evidence" value="ECO:0007669"/>
    <property type="project" value="UniProtKB-UniRule"/>
</dbReference>
<dbReference type="AlphaFoldDB" id="A0A150NZH6"/>
<dbReference type="PIRSF" id="PIRSF004761">
    <property type="entry name" value="Hydrgn_mat_HypA"/>
    <property type="match status" value="1"/>
</dbReference>
<dbReference type="EMBL" id="JELX01004492">
    <property type="protein sequence ID" value="KYF47626.1"/>
    <property type="molecule type" value="Genomic_DNA"/>
</dbReference>
<evidence type="ECO:0000256" key="3">
    <source>
        <dbReference type="ARBA" id="ARBA00022833"/>
    </source>
</evidence>
<dbReference type="GO" id="GO:0051604">
    <property type="term" value="P:protein maturation"/>
    <property type="evidence" value="ECO:0007669"/>
    <property type="project" value="InterPro"/>
</dbReference>
<keyword evidence="3 4" id="KW-0862">Zinc</keyword>
<name>A0A150NZH6_SORCE</name>
<dbReference type="PANTHER" id="PTHR34535">
    <property type="entry name" value="HYDROGENASE MATURATION FACTOR HYPA"/>
    <property type="match status" value="1"/>
</dbReference>
<keyword evidence="1 4" id="KW-0533">Nickel</keyword>
<feature type="binding site" evidence="4">
    <location>
        <position position="73"/>
    </location>
    <ligand>
        <name>Zn(2+)</name>
        <dbReference type="ChEBI" id="CHEBI:29105"/>
    </ligand>
</feature>
<evidence type="ECO:0000313" key="5">
    <source>
        <dbReference type="EMBL" id="KYF47626.1"/>
    </source>
</evidence>
<comment type="function">
    <text evidence="4">Involved in the maturation of [NiFe] hydrogenases. Required for nickel insertion into the metal center of the hydrogenase.</text>
</comment>